<gene>
    <name evidence="1" type="ORF">PRIO_3614</name>
</gene>
<protein>
    <submittedName>
        <fullName evidence="1">Uncharacterized protein</fullName>
    </submittedName>
</protein>
<dbReference type="PATRIC" id="fig|1073571.4.peg.3866"/>
<evidence type="ECO:0000313" key="2">
    <source>
        <dbReference type="Proteomes" id="UP000033163"/>
    </source>
</evidence>
<dbReference type="HOGENOM" id="CLU_2181301_0_0_9"/>
<dbReference type="RefSeq" id="WP_020427939.1">
    <property type="nucleotide sequence ID" value="NZ_AGBD01000514.1"/>
</dbReference>
<evidence type="ECO:0000313" key="1">
    <source>
        <dbReference type="EMBL" id="CQR56017.1"/>
    </source>
</evidence>
<dbReference type="Proteomes" id="UP000033163">
    <property type="component" value="Chromosome I"/>
</dbReference>
<proteinExistence type="predicted"/>
<dbReference type="AlphaFoldDB" id="A0A0E4CX57"/>
<accession>A0A0E4CX57</accession>
<sequence length="109" mass="11878">MLLAAEQLQAGGAELAIPAEGVLYNGRRKALSRETDDVAYPQTISFAAGGGYAEVRVTGVMDRYAMNCGLRGLQLVVPEATVRAIRRQMQGFSNMEAFRIHIYQLADPC</sequence>
<name>A0A0E4CX57_9BACL</name>
<dbReference type="KEGG" id="pri:PRIO_3614"/>
<reference evidence="2" key="1">
    <citation type="submission" date="2015-03" db="EMBL/GenBank/DDBJ databases">
        <authorList>
            <person name="Wibberg D."/>
        </authorList>
    </citation>
    <scope>NUCLEOTIDE SEQUENCE [LARGE SCALE GENOMIC DNA]</scope>
</reference>
<organism evidence="1 2">
    <name type="scientific">Paenibacillus riograndensis SBR5</name>
    <dbReference type="NCBI Taxonomy" id="1073571"/>
    <lineage>
        <taxon>Bacteria</taxon>
        <taxon>Bacillati</taxon>
        <taxon>Bacillota</taxon>
        <taxon>Bacilli</taxon>
        <taxon>Bacillales</taxon>
        <taxon>Paenibacillaceae</taxon>
        <taxon>Paenibacillus</taxon>
        <taxon>Paenibacillus sonchi group</taxon>
    </lineage>
</organism>
<dbReference type="EMBL" id="LN831776">
    <property type="protein sequence ID" value="CQR56017.1"/>
    <property type="molecule type" value="Genomic_DNA"/>
</dbReference>